<dbReference type="InterPro" id="IPR043159">
    <property type="entry name" value="Lectin_gal-bd_sf"/>
</dbReference>
<name>A0A4E0S3B6_FASHE</name>
<proteinExistence type="predicted"/>
<keyword evidence="1" id="KW-0732">Signal</keyword>
<evidence type="ECO:0000313" key="2">
    <source>
        <dbReference type="EMBL" id="THD28592.1"/>
    </source>
</evidence>
<sequence>MEHLPHFALILLLLFTTRAMEPGITRTEMNLHGGNVDSVDELWSIFVRTSLVICQPDSAQFRCPPRMHIRPLITSVLTDPSQLPRSENVSPHCFRNDVSRWTKDPRQLNKLLHQCRLVDEHETVRHLCEGRNMCRVSVDSFFSNKSADCTQLNVPIKLEYKCLPDPNSASFEAICADTYMEVKCDSQVKGNTLVILTARLEKQIHVQLAREHPKHPKQGCPTLPVEHTSTACNTRIDVTQHFQSACDGRSSCSVSPSMADSKPEFTKMCGKMHLSLTYVCGKRNICVPFASN</sequence>
<dbReference type="Proteomes" id="UP000230066">
    <property type="component" value="Unassembled WGS sequence"/>
</dbReference>
<reference evidence="2" key="1">
    <citation type="submission" date="2019-03" db="EMBL/GenBank/DDBJ databases">
        <title>Improved annotation for the trematode Fasciola hepatica.</title>
        <authorList>
            <person name="Choi Y.-J."/>
            <person name="Martin J."/>
            <person name="Mitreva M."/>
        </authorList>
    </citation>
    <scope>NUCLEOTIDE SEQUENCE [LARGE SCALE GENOMIC DNA]</scope>
</reference>
<keyword evidence="3" id="KW-1185">Reference proteome</keyword>
<dbReference type="CDD" id="cd22823">
    <property type="entry name" value="Gal_Rha_Lectin"/>
    <property type="match status" value="1"/>
</dbReference>
<organism evidence="2 3">
    <name type="scientific">Fasciola hepatica</name>
    <name type="common">Liver fluke</name>
    <dbReference type="NCBI Taxonomy" id="6192"/>
    <lineage>
        <taxon>Eukaryota</taxon>
        <taxon>Metazoa</taxon>
        <taxon>Spiralia</taxon>
        <taxon>Lophotrochozoa</taxon>
        <taxon>Platyhelminthes</taxon>
        <taxon>Trematoda</taxon>
        <taxon>Digenea</taxon>
        <taxon>Plagiorchiida</taxon>
        <taxon>Echinostomata</taxon>
        <taxon>Echinostomatoidea</taxon>
        <taxon>Fasciolidae</taxon>
        <taxon>Fasciola</taxon>
    </lineage>
</organism>
<dbReference type="Gene3D" id="2.60.120.740">
    <property type="match status" value="2"/>
</dbReference>
<evidence type="ECO:0000313" key="3">
    <source>
        <dbReference type="Proteomes" id="UP000230066"/>
    </source>
</evidence>
<comment type="caution">
    <text evidence="2">The sequence shown here is derived from an EMBL/GenBank/DDBJ whole genome shotgun (WGS) entry which is preliminary data.</text>
</comment>
<dbReference type="AlphaFoldDB" id="A0A4E0S3B6"/>
<feature type="chain" id="PRO_5020037626" description="SUEL-type lectin domain-containing protein" evidence="1">
    <location>
        <begin position="20"/>
        <end position="292"/>
    </location>
</feature>
<protein>
    <recommendedName>
        <fullName evidence="4">SUEL-type lectin domain-containing protein</fullName>
    </recommendedName>
</protein>
<gene>
    <name evidence="2" type="ORF">D915_000565</name>
</gene>
<dbReference type="EMBL" id="JXXN02000114">
    <property type="protein sequence ID" value="THD28592.1"/>
    <property type="molecule type" value="Genomic_DNA"/>
</dbReference>
<feature type="signal peptide" evidence="1">
    <location>
        <begin position="1"/>
        <end position="19"/>
    </location>
</feature>
<accession>A0A4E0S3B6</accession>
<evidence type="ECO:0008006" key="4">
    <source>
        <dbReference type="Google" id="ProtNLM"/>
    </source>
</evidence>
<evidence type="ECO:0000256" key="1">
    <source>
        <dbReference type="SAM" id="SignalP"/>
    </source>
</evidence>